<dbReference type="GO" id="GO:0005783">
    <property type="term" value="C:endoplasmic reticulum"/>
    <property type="evidence" value="ECO:0007669"/>
    <property type="project" value="TreeGrafter"/>
</dbReference>
<dbReference type="AlphaFoldDB" id="A0A225AHA4"/>
<gene>
    <name evidence="5" type="ORF">UA08_06173</name>
</gene>
<dbReference type="RefSeq" id="XP_020118734.1">
    <property type="nucleotide sequence ID" value="XM_020268468.1"/>
</dbReference>
<dbReference type="InterPro" id="IPR036291">
    <property type="entry name" value="NAD(P)-bd_dom_sf"/>
</dbReference>
<dbReference type="STRING" id="1441469.A0A225AHA4"/>
<dbReference type="GO" id="GO:0005811">
    <property type="term" value="C:lipid droplet"/>
    <property type="evidence" value="ECO:0007669"/>
    <property type="project" value="TreeGrafter"/>
</dbReference>
<dbReference type="PRINTS" id="PR00081">
    <property type="entry name" value="GDHRDH"/>
</dbReference>
<dbReference type="InterPro" id="IPR002347">
    <property type="entry name" value="SDR_fam"/>
</dbReference>
<evidence type="ECO:0000256" key="2">
    <source>
        <dbReference type="ARBA" id="ARBA00022857"/>
    </source>
</evidence>
<dbReference type="GO" id="GO:0019433">
    <property type="term" value="P:triglyceride catabolic process"/>
    <property type="evidence" value="ECO:0007669"/>
    <property type="project" value="TreeGrafter"/>
</dbReference>
<dbReference type="CDD" id="cd05374">
    <property type="entry name" value="17beta-HSD-like_SDR_c"/>
    <property type="match status" value="1"/>
</dbReference>
<dbReference type="GeneID" id="31005929"/>
<dbReference type="Pfam" id="PF00106">
    <property type="entry name" value="adh_short"/>
    <property type="match status" value="1"/>
</dbReference>
<dbReference type="GO" id="GO:0000140">
    <property type="term" value="F:acylglycerone-phosphate reductase (NADP+) activity"/>
    <property type="evidence" value="ECO:0007669"/>
    <property type="project" value="TreeGrafter"/>
</dbReference>
<dbReference type="GO" id="GO:0004806">
    <property type="term" value="F:triacylglycerol lipase activity"/>
    <property type="evidence" value="ECO:0007669"/>
    <property type="project" value="TreeGrafter"/>
</dbReference>
<keyword evidence="6" id="KW-1185">Reference proteome</keyword>
<keyword evidence="2" id="KW-0521">NADP</keyword>
<dbReference type="Proteomes" id="UP000214365">
    <property type="component" value="Unassembled WGS sequence"/>
</dbReference>
<dbReference type="Gene3D" id="3.40.50.720">
    <property type="entry name" value="NAD(P)-binding Rossmann-like Domain"/>
    <property type="match status" value="1"/>
</dbReference>
<comment type="caution">
    <text evidence="5">The sequence shown here is derived from an EMBL/GenBank/DDBJ whole genome shotgun (WGS) entry which is preliminary data.</text>
</comment>
<dbReference type="PROSITE" id="PS00061">
    <property type="entry name" value="ADH_SHORT"/>
    <property type="match status" value="1"/>
</dbReference>
<comment type="similarity">
    <text evidence="1 4">Belongs to the short-chain dehydrogenases/reductases (SDR) family.</text>
</comment>
<organism evidence="5 6">
    <name type="scientific">Talaromyces atroroseus</name>
    <dbReference type="NCBI Taxonomy" id="1441469"/>
    <lineage>
        <taxon>Eukaryota</taxon>
        <taxon>Fungi</taxon>
        <taxon>Dikarya</taxon>
        <taxon>Ascomycota</taxon>
        <taxon>Pezizomycotina</taxon>
        <taxon>Eurotiomycetes</taxon>
        <taxon>Eurotiomycetidae</taxon>
        <taxon>Eurotiales</taxon>
        <taxon>Trichocomaceae</taxon>
        <taxon>Talaromyces</taxon>
        <taxon>Talaromyces sect. Trachyspermi</taxon>
    </lineage>
</organism>
<dbReference type="InterPro" id="IPR020904">
    <property type="entry name" value="Sc_DH/Rdtase_CS"/>
</dbReference>
<proteinExistence type="inferred from homology"/>
<dbReference type="PANTHER" id="PTHR44169">
    <property type="entry name" value="NADPH-DEPENDENT 1-ACYLDIHYDROXYACETONE PHOSPHATE REDUCTASE"/>
    <property type="match status" value="1"/>
</dbReference>
<keyword evidence="3" id="KW-0560">Oxidoreductase</keyword>
<dbReference type="OrthoDB" id="2102561at2759"/>
<dbReference type="PRINTS" id="PR00080">
    <property type="entry name" value="SDRFAMILY"/>
</dbReference>
<evidence type="ECO:0000313" key="5">
    <source>
        <dbReference type="EMBL" id="OKL58613.1"/>
    </source>
</evidence>
<evidence type="ECO:0000256" key="4">
    <source>
        <dbReference type="RuleBase" id="RU000363"/>
    </source>
</evidence>
<reference evidence="5 6" key="1">
    <citation type="submission" date="2015-06" db="EMBL/GenBank/DDBJ databases">
        <title>Talaromyces atroroseus IBT 11181 draft genome.</title>
        <authorList>
            <person name="Rasmussen K.B."/>
            <person name="Rasmussen S."/>
            <person name="Petersen B."/>
            <person name="Sicheritz-Ponten T."/>
            <person name="Mortensen U.H."/>
            <person name="Thrane U."/>
        </authorList>
    </citation>
    <scope>NUCLEOTIDE SEQUENCE [LARGE SCALE GENOMIC DNA]</scope>
    <source>
        <strain evidence="5 6">IBT 11181</strain>
    </source>
</reference>
<dbReference type="SUPFAM" id="SSF51735">
    <property type="entry name" value="NAD(P)-binding Rossmann-fold domains"/>
    <property type="match status" value="1"/>
</dbReference>
<name>A0A225AHA4_TALAT</name>
<protein>
    <recommendedName>
        <fullName evidence="7">NADPH-dependent 1-acyldihydroxyacetone phosphate reductase</fullName>
    </recommendedName>
</protein>
<dbReference type="EMBL" id="LFMY01000009">
    <property type="protein sequence ID" value="OKL58613.1"/>
    <property type="molecule type" value="Genomic_DNA"/>
</dbReference>
<evidence type="ECO:0000256" key="3">
    <source>
        <dbReference type="ARBA" id="ARBA00023002"/>
    </source>
</evidence>
<dbReference type="GO" id="GO:0006654">
    <property type="term" value="P:phosphatidic acid biosynthetic process"/>
    <property type="evidence" value="ECO:0007669"/>
    <property type="project" value="TreeGrafter"/>
</dbReference>
<evidence type="ECO:0000313" key="6">
    <source>
        <dbReference type="Proteomes" id="UP000214365"/>
    </source>
</evidence>
<sequence length="290" mass="30754">MAVRSVLVTGCSAGGIGSAIALVLARAGHHVFATARNTSKIAEELSVLSNVTVLPLDVTSQSSVIAAAKTVTESGQGLDVLVNNAGAGYVMPILDMDIERAQRTYDTNIWGSIRTVQAFADLLIASRGRIINISSMGCIMNMPWLSTYTSSKIALTLISETLRLEMSPFGVSVATIMAGVVKSNFNNSVADFSLPPDSHYSRIEKNISRWATGEAQPEGVTAEEFAKSLIEDIVGERGKKGGKVWTGSFSTVTKWVVSLIPTSIMDMLVSKGQGLAELSKMVAGEGKHVD</sequence>
<evidence type="ECO:0008006" key="7">
    <source>
        <dbReference type="Google" id="ProtNLM"/>
    </source>
</evidence>
<accession>A0A225AHA4</accession>
<dbReference type="PANTHER" id="PTHR44169:SF6">
    <property type="entry name" value="NADPH-DEPENDENT 1-ACYLDIHYDROXYACETONE PHOSPHATE REDUCTASE"/>
    <property type="match status" value="1"/>
</dbReference>
<evidence type="ECO:0000256" key="1">
    <source>
        <dbReference type="ARBA" id="ARBA00006484"/>
    </source>
</evidence>